<dbReference type="Proteomes" id="UP000267096">
    <property type="component" value="Unassembled WGS sequence"/>
</dbReference>
<dbReference type="AlphaFoldDB" id="A0A0M3JKK7"/>
<keyword evidence="1" id="KW-1133">Transmembrane helix</keyword>
<reference evidence="4" key="1">
    <citation type="submission" date="2017-02" db="UniProtKB">
        <authorList>
            <consortium name="WormBaseParasite"/>
        </authorList>
    </citation>
    <scope>IDENTIFICATION</scope>
</reference>
<protein>
    <submittedName>
        <fullName evidence="4">Secreted protein</fullName>
    </submittedName>
</protein>
<keyword evidence="1" id="KW-0812">Transmembrane</keyword>
<evidence type="ECO:0000313" key="4">
    <source>
        <dbReference type="WBParaSite" id="ASIM_0000818101-mRNA-1"/>
    </source>
</evidence>
<keyword evidence="3" id="KW-1185">Reference proteome</keyword>
<feature type="transmembrane region" description="Helical" evidence="1">
    <location>
        <begin position="12"/>
        <end position="29"/>
    </location>
</feature>
<reference evidence="2 3" key="2">
    <citation type="submission" date="2018-11" db="EMBL/GenBank/DDBJ databases">
        <authorList>
            <consortium name="Pathogen Informatics"/>
        </authorList>
    </citation>
    <scope>NUCLEOTIDE SEQUENCE [LARGE SCALE GENOMIC DNA]</scope>
</reference>
<proteinExistence type="predicted"/>
<dbReference type="EMBL" id="UYRR01020265">
    <property type="protein sequence ID" value="VDK30411.1"/>
    <property type="molecule type" value="Genomic_DNA"/>
</dbReference>
<evidence type="ECO:0000313" key="3">
    <source>
        <dbReference type="Proteomes" id="UP000267096"/>
    </source>
</evidence>
<evidence type="ECO:0000256" key="1">
    <source>
        <dbReference type="SAM" id="Phobius"/>
    </source>
</evidence>
<gene>
    <name evidence="2" type="ORF">ASIM_LOCUS7937</name>
</gene>
<keyword evidence="1" id="KW-0472">Membrane</keyword>
<dbReference type="WBParaSite" id="ASIM_0000818101-mRNA-1">
    <property type="protein sequence ID" value="ASIM_0000818101-mRNA-1"/>
    <property type="gene ID" value="ASIM_0000818101"/>
</dbReference>
<sequence length="59" mass="6629">MLSSQVSSQAPQSLILYLVEMLTSLLLLLQMDFANAQSRRCFLCSDANIEVVSAVYWMV</sequence>
<name>A0A0M3JKK7_ANISI</name>
<evidence type="ECO:0000313" key="2">
    <source>
        <dbReference type="EMBL" id="VDK30411.1"/>
    </source>
</evidence>
<organism evidence="4">
    <name type="scientific">Anisakis simplex</name>
    <name type="common">Herring worm</name>
    <dbReference type="NCBI Taxonomy" id="6269"/>
    <lineage>
        <taxon>Eukaryota</taxon>
        <taxon>Metazoa</taxon>
        <taxon>Ecdysozoa</taxon>
        <taxon>Nematoda</taxon>
        <taxon>Chromadorea</taxon>
        <taxon>Rhabditida</taxon>
        <taxon>Spirurina</taxon>
        <taxon>Ascaridomorpha</taxon>
        <taxon>Ascaridoidea</taxon>
        <taxon>Anisakidae</taxon>
        <taxon>Anisakis</taxon>
        <taxon>Anisakis simplex complex</taxon>
    </lineage>
</organism>
<accession>A0A0M3JKK7</accession>